<dbReference type="KEGG" id="sual:KDD17_08275"/>
<reference evidence="2" key="1">
    <citation type="submission" date="2021-04" db="EMBL/GenBank/DDBJ databases">
        <title>Complete genome sequence for Sulfitobacter sp. strain JK7-1.</title>
        <authorList>
            <person name="Park S.-J."/>
        </authorList>
    </citation>
    <scope>NUCLEOTIDE SEQUENCE</scope>
    <source>
        <strain evidence="2">JK7-1</strain>
    </source>
</reference>
<dbReference type="EMBL" id="CP073581">
    <property type="protein sequence ID" value="QUJ75043.1"/>
    <property type="molecule type" value="Genomic_DNA"/>
</dbReference>
<organism evidence="2 3">
    <name type="scientific">Sulfitobacter albidus</name>
    <dbReference type="NCBI Taxonomy" id="2829501"/>
    <lineage>
        <taxon>Bacteria</taxon>
        <taxon>Pseudomonadati</taxon>
        <taxon>Pseudomonadota</taxon>
        <taxon>Alphaproteobacteria</taxon>
        <taxon>Rhodobacterales</taxon>
        <taxon>Roseobacteraceae</taxon>
        <taxon>Sulfitobacter</taxon>
    </lineage>
</organism>
<evidence type="ECO:0000313" key="2">
    <source>
        <dbReference type="EMBL" id="QUJ75043.1"/>
    </source>
</evidence>
<name>A0A975JAS2_9RHOB</name>
<evidence type="ECO:0000256" key="1">
    <source>
        <dbReference type="SAM" id="SignalP"/>
    </source>
</evidence>
<keyword evidence="3" id="KW-1185">Reference proteome</keyword>
<dbReference type="RefSeq" id="WP_212703248.1">
    <property type="nucleotide sequence ID" value="NZ_CP073581.1"/>
</dbReference>
<sequence>MRHLMIATTVIALTAPAVAAKPALRDVASIDNAVFDVAVANEIRKNCPDISARMVRALRMYNDVKKEARKLGYTDAEIDAYADSDTEKARMKARGAAYFKANGVSESDPQSYCALGRSEIQKSSRIGSLLREK</sequence>
<dbReference type="Proteomes" id="UP000683291">
    <property type="component" value="Chromosome 1"/>
</dbReference>
<accession>A0A975JAS2</accession>
<keyword evidence="1" id="KW-0732">Signal</keyword>
<gene>
    <name evidence="2" type="ORF">KDD17_08275</name>
</gene>
<protein>
    <submittedName>
        <fullName evidence="2">DUF5333 domain-containing protein</fullName>
    </submittedName>
</protein>
<feature type="chain" id="PRO_5037401309" evidence="1">
    <location>
        <begin position="20"/>
        <end position="133"/>
    </location>
</feature>
<dbReference type="AlphaFoldDB" id="A0A975JAS2"/>
<dbReference type="InterPro" id="IPR020349">
    <property type="entry name" value="Uncharacterised_14.7kDa"/>
</dbReference>
<evidence type="ECO:0000313" key="3">
    <source>
        <dbReference type="Proteomes" id="UP000683291"/>
    </source>
</evidence>
<dbReference type="Pfam" id="PF17267">
    <property type="entry name" value="DUF5333"/>
    <property type="match status" value="1"/>
</dbReference>
<proteinExistence type="predicted"/>
<feature type="signal peptide" evidence="1">
    <location>
        <begin position="1"/>
        <end position="19"/>
    </location>
</feature>